<organism evidence="2">
    <name type="scientific">Bradyrhizobium septentrionale</name>
    <dbReference type="NCBI Taxonomy" id="1404411"/>
    <lineage>
        <taxon>Bacteria</taxon>
        <taxon>Pseudomonadati</taxon>
        <taxon>Pseudomonadota</taxon>
        <taxon>Alphaproteobacteria</taxon>
        <taxon>Hyphomicrobiales</taxon>
        <taxon>Nitrobacteraceae</taxon>
        <taxon>Bradyrhizobium</taxon>
    </lineage>
</organism>
<reference evidence="3" key="2">
    <citation type="journal article" date="2021" name="Int. J. Syst. Evol. Microbiol.">
        <title>Bradyrhizobium septentrionale sp. nov. (sv. septentrionale) and Bradyrhizobium quebecense sp. nov. (sv. septentrionale) associated with legumes native to Canada possess rearranged symbiosis genes and numerous insertion sequences.</title>
        <authorList>
            <person name="Bromfield E.S.P."/>
            <person name="Cloutier S."/>
        </authorList>
    </citation>
    <scope>NUCLEOTIDE SEQUENCE</scope>
    <source>
        <strain evidence="3">5S5</strain>
    </source>
</reference>
<protein>
    <submittedName>
        <fullName evidence="2">Uncharacterized protein</fullName>
    </submittedName>
</protein>
<evidence type="ECO:0000313" key="3">
    <source>
        <dbReference type="EMBL" id="WXC81299.1"/>
    </source>
</evidence>
<evidence type="ECO:0000313" key="2">
    <source>
        <dbReference type="EMBL" id="NVI42369.1"/>
    </source>
</evidence>
<reference evidence="2" key="1">
    <citation type="submission" date="2020-06" db="EMBL/GenBank/DDBJ databases">
        <title>Whole Genome Sequence of Bradyrhizobium sp. Strain 1S1.</title>
        <authorList>
            <person name="Bromfield E.S.P."/>
            <person name="Cloutier S."/>
        </authorList>
    </citation>
    <scope>NUCLEOTIDE SEQUENCE [LARGE SCALE GENOMIC DNA]</scope>
    <source>
        <strain evidence="2">1S1</strain>
    </source>
</reference>
<evidence type="ECO:0000256" key="1">
    <source>
        <dbReference type="SAM" id="Phobius"/>
    </source>
</evidence>
<feature type="transmembrane region" description="Helical" evidence="1">
    <location>
        <begin position="47"/>
        <end position="74"/>
    </location>
</feature>
<name>A0A973VVI4_9BRAD</name>
<keyword evidence="1" id="KW-1133">Transmembrane helix</keyword>
<keyword evidence="1" id="KW-0812">Transmembrane</keyword>
<feature type="transmembrane region" description="Helical" evidence="1">
    <location>
        <begin position="20"/>
        <end position="41"/>
    </location>
</feature>
<dbReference type="AlphaFoldDB" id="A0A973VVI4"/>
<proteinExistence type="predicted"/>
<accession>A0A973VVI4</accession>
<sequence>MGLVIVYLFSLWNWKPSAGLWSLAALLNTPTCIVLFSTVAGNDPNHSSWAIIATLVMFFWGTAGLGLALLLWLLRGTFTQRRAESPANLTN</sequence>
<gene>
    <name evidence="2" type="ORF">HAP48_004510</name>
    <name evidence="3" type="ORF">WDK88_06655</name>
</gene>
<dbReference type="RefSeq" id="WP_166210642.1">
    <property type="nucleotide sequence ID" value="NZ_CP088285.1"/>
</dbReference>
<evidence type="ECO:0000313" key="4">
    <source>
        <dbReference type="Proteomes" id="UP001432046"/>
    </source>
</evidence>
<reference evidence="3" key="3">
    <citation type="submission" date="2024-03" db="EMBL/GenBank/DDBJ databases">
        <authorList>
            <person name="Bromfield E.S.P."/>
            <person name="Cloutier S."/>
        </authorList>
    </citation>
    <scope>NUCLEOTIDE SEQUENCE</scope>
    <source>
        <strain evidence="3">5S5</strain>
    </source>
</reference>
<dbReference type="EMBL" id="JAAOLE020000001">
    <property type="protein sequence ID" value="NVI42369.1"/>
    <property type="molecule type" value="Genomic_DNA"/>
</dbReference>
<keyword evidence="1" id="KW-0472">Membrane</keyword>
<keyword evidence="4" id="KW-1185">Reference proteome</keyword>
<dbReference type="EMBL" id="CP147711">
    <property type="protein sequence ID" value="WXC81299.1"/>
    <property type="molecule type" value="Genomic_DNA"/>
</dbReference>
<dbReference type="Proteomes" id="UP001432046">
    <property type="component" value="Chromosome"/>
</dbReference>